<dbReference type="RefSeq" id="XP_049149858.1">
    <property type="nucleotide sequence ID" value="XM_049292712.1"/>
</dbReference>
<sequence length="884" mass="100609">MSKGKVGKSPRAKATLNPPKIAHPSHRACVFDPSNPPATTRPKYPAHLMLQSEYFSYIISSLPARSSINQLHRTLPSSLSTLARPWIVFLTHIHPLHPRFTPTSPRPGYFSPATGCTRAHPLAPLARILTESSSCAYQPRLASARIHPALTHGLASAYFCLASLSFTLSRMTMLWRRPAPKQPELFSSLSISTELDDNLRSKSFIIQTPARSSHCLRSQSPLLVSSTRHQNRYISPSRPISTLLLRPRMATATAEADSKESSAHPHPQPQPQPQPQAQTQAQNPDPKPSSPYGYLFGPDKAPTPILDALLRAIAQHIIRDIGDRHVQALTPQKLAAFYKAVGGNYDSLFVDMPFPAISYIWQVTGCQHSMQPSDNDFDAPSVPALTLRGFVRWESIEILLSPEEHVPFIQQAVKSWNLKHPETGEPFPPDLPADALPSEPDAGIEKWHKKCAEKLRKAAVPDEEPASPKTAPARPAERDEPRVKAAYVHVRNPYPPKGSPKPSPPPRGPQADYFVPPGRPPVAYSHVPGGHAANRYPPSRLNIPQRTPDQDRFRGQNSPDDRRRRSFSDYPSPPQDPHANPEHLHPNRPPMQPRRHSQPRHYSSSSTSDSEDAASPRSKRRPHTHHSNEPPPPGFRRMGAPSIPQPPPVTRVHRAELRPEDARRRSIPVVDGIREKISEKVASILPTGRPPERHRSTSGRRSDPPSRRSREHLPSSRLNRSWPDIASEDSEASDSEEERRRRFKARERRELEEREQRERERARERDRGRERDRRRERERERDRDRDPERERDRDRVVNWEREEDMEARKRRERPVVRPEATRRTSSHADVDRMRGRPEPPWDPRDPRDRELRDDRERKRWRERGGSPVISGVGGRQYPAPPIRN</sequence>
<dbReference type="GeneID" id="73347722"/>
<dbReference type="EMBL" id="CP019479">
    <property type="protein sequence ID" value="UQC88252.1"/>
    <property type="molecule type" value="Genomic_DNA"/>
</dbReference>
<evidence type="ECO:0000259" key="2">
    <source>
        <dbReference type="Pfam" id="PF24355"/>
    </source>
</evidence>
<evidence type="ECO:0000256" key="1">
    <source>
        <dbReference type="SAM" id="MobiDB-lite"/>
    </source>
</evidence>
<feature type="region of interest" description="Disordered" evidence="1">
    <location>
        <begin position="420"/>
        <end position="441"/>
    </location>
</feature>
<name>A0A9Q8WMG2_9PEZI</name>
<feature type="region of interest" description="Disordered" evidence="1">
    <location>
        <begin position="456"/>
        <end position="884"/>
    </location>
</feature>
<feature type="compositionally biased region" description="Basic residues" evidence="1">
    <location>
        <begin position="1"/>
        <end position="11"/>
    </location>
</feature>
<dbReference type="KEGG" id="clup:CLUP02_13775"/>
<feature type="compositionally biased region" description="Low complexity" evidence="1">
    <location>
        <begin position="275"/>
        <end position="284"/>
    </location>
</feature>
<feature type="compositionally biased region" description="Basic and acidic residues" evidence="1">
    <location>
        <begin position="548"/>
        <end position="567"/>
    </location>
</feature>
<feature type="domain" description="DUF7514" evidence="2">
    <location>
        <begin position="293"/>
        <end position="452"/>
    </location>
</feature>
<feature type="compositionally biased region" description="Low complexity" evidence="1">
    <location>
        <begin position="432"/>
        <end position="441"/>
    </location>
</feature>
<protein>
    <recommendedName>
        <fullName evidence="2">DUF7514 domain-containing protein</fullName>
    </recommendedName>
</protein>
<dbReference type="AlphaFoldDB" id="A0A9Q8WMG2"/>
<proteinExistence type="predicted"/>
<feature type="compositionally biased region" description="Basic and acidic residues" evidence="1">
    <location>
        <begin position="653"/>
        <end position="664"/>
    </location>
</feature>
<accession>A0A9Q8WMG2</accession>
<organism evidence="3 4">
    <name type="scientific">Colletotrichum lupini</name>
    <dbReference type="NCBI Taxonomy" id="145971"/>
    <lineage>
        <taxon>Eukaryota</taxon>
        <taxon>Fungi</taxon>
        <taxon>Dikarya</taxon>
        <taxon>Ascomycota</taxon>
        <taxon>Pezizomycotina</taxon>
        <taxon>Sordariomycetes</taxon>
        <taxon>Hypocreomycetidae</taxon>
        <taxon>Glomerellales</taxon>
        <taxon>Glomerellaceae</taxon>
        <taxon>Colletotrichum</taxon>
        <taxon>Colletotrichum acutatum species complex</taxon>
    </lineage>
</organism>
<feature type="compositionally biased region" description="Acidic residues" evidence="1">
    <location>
        <begin position="726"/>
        <end position="736"/>
    </location>
</feature>
<reference evidence="3" key="1">
    <citation type="journal article" date="2021" name="Mol. Plant Microbe Interact.">
        <title>Complete Genome Sequence of the Plant-Pathogenic Fungus Colletotrichum lupini.</title>
        <authorList>
            <person name="Baroncelli R."/>
            <person name="Pensec F."/>
            <person name="Da Lio D."/>
            <person name="Boufleur T."/>
            <person name="Vicente I."/>
            <person name="Sarrocco S."/>
            <person name="Picot A."/>
            <person name="Baraldi E."/>
            <person name="Sukno S."/>
            <person name="Thon M."/>
            <person name="Le Floch G."/>
        </authorList>
    </citation>
    <scope>NUCLEOTIDE SEQUENCE</scope>
    <source>
        <strain evidence="3">IMI 504893</strain>
    </source>
</reference>
<dbReference type="Pfam" id="PF24355">
    <property type="entry name" value="DUF7514"/>
    <property type="match status" value="1"/>
</dbReference>
<feature type="compositionally biased region" description="Pro residues" evidence="1">
    <location>
        <begin position="493"/>
        <end position="508"/>
    </location>
</feature>
<feature type="region of interest" description="Disordered" evidence="1">
    <location>
        <begin position="245"/>
        <end position="296"/>
    </location>
</feature>
<keyword evidence="4" id="KW-1185">Reference proteome</keyword>
<dbReference type="InterPro" id="IPR055936">
    <property type="entry name" value="DUF7514"/>
</dbReference>
<gene>
    <name evidence="3" type="ORF">CLUP02_13775</name>
</gene>
<evidence type="ECO:0000313" key="4">
    <source>
        <dbReference type="Proteomes" id="UP000830671"/>
    </source>
</evidence>
<evidence type="ECO:0000313" key="3">
    <source>
        <dbReference type="EMBL" id="UQC88252.1"/>
    </source>
</evidence>
<feature type="region of interest" description="Disordered" evidence="1">
    <location>
        <begin position="1"/>
        <end position="26"/>
    </location>
</feature>
<feature type="compositionally biased region" description="Basic and acidic residues" evidence="1">
    <location>
        <begin position="747"/>
        <end position="864"/>
    </location>
</feature>
<feature type="compositionally biased region" description="Basic and acidic residues" evidence="1">
    <location>
        <begin position="690"/>
        <end position="714"/>
    </location>
</feature>
<dbReference type="PANTHER" id="PTHR39611:SF2">
    <property type="entry name" value="HYDROXYPROLINE-RICH GLYCOPROTEIN DZ-HRGP"/>
    <property type="match status" value="1"/>
</dbReference>
<dbReference type="PANTHER" id="PTHR39611">
    <property type="entry name" value="HYDROXYPROLINE-RICH GLYCOPROTEIN DZ-HRGP-RELATED"/>
    <property type="match status" value="1"/>
</dbReference>
<dbReference type="Proteomes" id="UP000830671">
    <property type="component" value="Chromosome 7"/>
</dbReference>